<dbReference type="Pfam" id="PF02518">
    <property type="entry name" value="HATPase_c"/>
    <property type="match status" value="1"/>
</dbReference>
<reference evidence="10" key="1">
    <citation type="submission" date="2017-06" db="EMBL/GenBank/DDBJ databases">
        <authorList>
            <person name="Varghese N."/>
            <person name="Submissions S."/>
        </authorList>
    </citation>
    <scope>NUCLEOTIDE SEQUENCE [LARGE SCALE GENOMIC DNA]</scope>
    <source>
        <strain evidence="10">DSM 137</strain>
    </source>
</reference>
<comment type="catalytic activity">
    <reaction evidence="1">
        <text>ATP + protein L-histidine = ADP + protein N-phospho-L-histidine.</text>
        <dbReference type="EC" id="2.7.13.3"/>
    </reaction>
</comment>
<organism evidence="9 10">
    <name type="scientific">Rhodoblastus acidophilus</name>
    <name type="common">Rhodopseudomonas acidophila</name>
    <dbReference type="NCBI Taxonomy" id="1074"/>
    <lineage>
        <taxon>Bacteria</taxon>
        <taxon>Pseudomonadati</taxon>
        <taxon>Pseudomonadota</taxon>
        <taxon>Alphaproteobacteria</taxon>
        <taxon>Hyphomicrobiales</taxon>
        <taxon>Rhodoblastaceae</taxon>
        <taxon>Rhodoblastus</taxon>
    </lineage>
</organism>
<dbReference type="EC" id="2.7.13.3" evidence="2"/>
<dbReference type="SMART" id="SM00387">
    <property type="entry name" value="HATPase_c"/>
    <property type="match status" value="1"/>
</dbReference>
<keyword evidence="7" id="KW-0902">Two-component regulatory system</keyword>
<evidence type="ECO:0000256" key="4">
    <source>
        <dbReference type="ARBA" id="ARBA00022741"/>
    </source>
</evidence>
<evidence type="ECO:0000256" key="1">
    <source>
        <dbReference type="ARBA" id="ARBA00000085"/>
    </source>
</evidence>
<dbReference type="CDD" id="cd00082">
    <property type="entry name" value="HisKA"/>
    <property type="match status" value="1"/>
</dbReference>
<proteinExistence type="predicted"/>
<dbReference type="GO" id="GO:0030295">
    <property type="term" value="F:protein kinase activator activity"/>
    <property type="evidence" value="ECO:0007669"/>
    <property type="project" value="TreeGrafter"/>
</dbReference>
<dbReference type="InterPro" id="IPR050351">
    <property type="entry name" value="BphY/WalK/GraS-like"/>
</dbReference>
<dbReference type="InterPro" id="IPR003594">
    <property type="entry name" value="HATPase_dom"/>
</dbReference>
<keyword evidence="3" id="KW-0808">Transferase</keyword>
<dbReference type="PROSITE" id="PS50109">
    <property type="entry name" value="HIS_KIN"/>
    <property type="match status" value="1"/>
</dbReference>
<dbReference type="Proteomes" id="UP000198418">
    <property type="component" value="Unassembled WGS sequence"/>
</dbReference>
<sequence>MVARSGWVETARTALLFALPLALAALLGAQALDADYLVLRDRARRDTARVAEAFSGAAVNEVTELAAFARLHVDRSARDAAPEAALWRVIYTYDLGLLVLKRRGERLLFPPEDPLAMPKMWEERLRALTAVADLLREGDFVNGWFPNIAGEYYFECRRSGAGAEREENCIALASPQIFPTLFGVLDEFAAVTPGWAFRLRDPFDRIVWSKGEGGTFESFTQGGALHGWVVELSGAPDARRGALGRLALAAPLALVWLLLVFQARRAQNAQEAESAARMTLLTQLSHDLRTPLANLKLYAELIRRKSESPDIARYCAVLTDEIDRLDALAGATLSQGAAVAASPLETADPGALAREIAARYAGLLAASSCFCEVSSAVEGERRFAVQAFERILVNLLDNARKHAPGRIEVGVAESGGLLVLTVRDHGGAPTAPRKSHGVGLSIVRELARVHGGGFTLSAAPPGLIARVTLRMEVP</sequence>
<dbReference type="GO" id="GO:0000156">
    <property type="term" value="F:phosphorelay response regulator activity"/>
    <property type="evidence" value="ECO:0007669"/>
    <property type="project" value="TreeGrafter"/>
</dbReference>
<dbReference type="EMBL" id="FYDG01000001">
    <property type="protein sequence ID" value="SNB51571.1"/>
    <property type="molecule type" value="Genomic_DNA"/>
</dbReference>
<keyword evidence="6" id="KW-0067">ATP-binding</keyword>
<dbReference type="InterPro" id="IPR005467">
    <property type="entry name" value="His_kinase_dom"/>
</dbReference>
<keyword evidence="10" id="KW-1185">Reference proteome</keyword>
<dbReference type="GO" id="GO:0000155">
    <property type="term" value="F:phosphorelay sensor kinase activity"/>
    <property type="evidence" value="ECO:0007669"/>
    <property type="project" value="InterPro"/>
</dbReference>
<dbReference type="SUPFAM" id="SSF55874">
    <property type="entry name" value="ATPase domain of HSP90 chaperone/DNA topoisomerase II/histidine kinase"/>
    <property type="match status" value="1"/>
</dbReference>
<dbReference type="GO" id="GO:0005524">
    <property type="term" value="F:ATP binding"/>
    <property type="evidence" value="ECO:0007669"/>
    <property type="project" value="UniProtKB-KW"/>
</dbReference>
<dbReference type="Gene3D" id="1.10.287.130">
    <property type="match status" value="1"/>
</dbReference>
<dbReference type="OrthoDB" id="9795133at2"/>
<feature type="domain" description="Histidine kinase" evidence="8">
    <location>
        <begin position="283"/>
        <end position="474"/>
    </location>
</feature>
<evidence type="ECO:0000256" key="6">
    <source>
        <dbReference type="ARBA" id="ARBA00022840"/>
    </source>
</evidence>
<protein>
    <recommendedName>
        <fullName evidence="2">histidine kinase</fullName>
        <ecNumber evidence="2">2.7.13.3</ecNumber>
    </recommendedName>
</protein>
<evidence type="ECO:0000259" key="8">
    <source>
        <dbReference type="PROSITE" id="PS50109"/>
    </source>
</evidence>
<evidence type="ECO:0000256" key="5">
    <source>
        <dbReference type="ARBA" id="ARBA00022777"/>
    </source>
</evidence>
<evidence type="ECO:0000313" key="10">
    <source>
        <dbReference type="Proteomes" id="UP000198418"/>
    </source>
</evidence>
<dbReference type="PANTHER" id="PTHR42878">
    <property type="entry name" value="TWO-COMPONENT HISTIDINE KINASE"/>
    <property type="match status" value="1"/>
</dbReference>
<evidence type="ECO:0000256" key="3">
    <source>
        <dbReference type="ARBA" id="ARBA00022679"/>
    </source>
</evidence>
<gene>
    <name evidence="9" type="ORF">SAMN06265338_101104</name>
</gene>
<dbReference type="AlphaFoldDB" id="A0A212PXB4"/>
<dbReference type="SUPFAM" id="SSF47384">
    <property type="entry name" value="Homodimeric domain of signal transducing histidine kinase"/>
    <property type="match status" value="1"/>
</dbReference>
<evidence type="ECO:0000313" key="9">
    <source>
        <dbReference type="EMBL" id="SNB51571.1"/>
    </source>
</evidence>
<dbReference type="InterPro" id="IPR036890">
    <property type="entry name" value="HATPase_C_sf"/>
</dbReference>
<evidence type="ECO:0000256" key="7">
    <source>
        <dbReference type="ARBA" id="ARBA00023012"/>
    </source>
</evidence>
<dbReference type="Gene3D" id="3.30.565.10">
    <property type="entry name" value="Histidine kinase-like ATPase, C-terminal domain"/>
    <property type="match status" value="1"/>
</dbReference>
<keyword evidence="5 9" id="KW-0418">Kinase</keyword>
<dbReference type="InterPro" id="IPR036097">
    <property type="entry name" value="HisK_dim/P_sf"/>
</dbReference>
<dbReference type="GO" id="GO:0007234">
    <property type="term" value="P:osmosensory signaling via phosphorelay pathway"/>
    <property type="evidence" value="ECO:0007669"/>
    <property type="project" value="TreeGrafter"/>
</dbReference>
<keyword evidence="4" id="KW-0547">Nucleotide-binding</keyword>
<dbReference type="Pfam" id="PF00512">
    <property type="entry name" value="HisKA"/>
    <property type="match status" value="1"/>
</dbReference>
<dbReference type="RefSeq" id="WP_088518619.1">
    <property type="nucleotide sequence ID" value="NZ_FYDG01000001.1"/>
</dbReference>
<dbReference type="SMART" id="SM00388">
    <property type="entry name" value="HisKA"/>
    <property type="match status" value="1"/>
</dbReference>
<name>A0A212PXB4_RHOAC</name>
<dbReference type="PANTHER" id="PTHR42878:SF7">
    <property type="entry name" value="SENSOR HISTIDINE KINASE GLRK"/>
    <property type="match status" value="1"/>
</dbReference>
<evidence type="ECO:0000256" key="2">
    <source>
        <dbReference type="ARBA" id="ARBA00012438"/>
    </source>
</evidence>
<accession>A0A212PXB4</accession>
<dbReference type="InterPro" id="IPR003661">
    <property type="entry name" value="HisK_dim/P_dom"/>
</dbReference>